<gene>
    <name evidence="2" type="ORF">APZ42_005603</name>
</gene>
<feature type="non-terminal residue" evidence="2">
    <location>
        <position position="317"/>
    </location>
</feature>
<comment type="caution">
    <text evidence="2">The sequence shown here is derived from an EMBL/GenBank/DDBJ whole genome shotgun (WGS) entry which is preliminary data.</text>
</comment>
<dbReference type="AlphaFoldDB" id="A0A164GCY7"/>
<dbReference type="PANTHER" id="PTHR19303:SF71">
    <property type="entry name" value="ZINC FINGER PHD-TYPE DOMAIN-CONTAINING PROTEIN"/>
    <property type="match status" value="1"/>
</dbReference>
<dbReference type="OrthoDB" id="6377204at2759"/>
<dbReference type="InterPro" id="IPR004875">
    <property type="entry name" value="DDE_SF_endonuclease_dom"/>
</dbReference>
<dbReference type="GO" id="GO:0003677">
    <property type="term" value="F:DNA binding"/>
    <property type="evidence" value="ECO:0007669"/>
    <property type="project" value="TreeGrafter"/>
</dbReference>
<dbReference type="EMBL" id="LRGB01015754">
    <property type="protein sequence ID" value="KZR98809.1"/>
    <property type="molecule type" value="Genomic_DNA"/>
</dbReference>
<dbReference type="Pfam" id="PF03184">
    <property type="entry name" value="DDE_1"/>
    <property type="match status" value="1"/>
</dbReference>
<evidence type="ECO:0000313" key="2">
    <source>
        <dbReference type="EMBL" id="KZR98809.1"/>
    </source>
</evidence>
<dbReference type="InterPro" id="IPR050863">
    <property type="entry name" value="CenT-Element_Derived"/>
</dbReference>
<dbReference type="Proteomes" id="UP000076858">
    <property type="component" value="Unassembled WGS sequence"/>
</dbReference>
<evidence type="ECO:0000313" key="3">
    <source>
        <dbReference type="Proteomes" id="UP000076858"/>
    </source>
</evidence>
<evidence type="ECO:0000259" key="1">
    <source>
        <dbReference type="Pfam" id="PF03184"/>
    </source>
</evidence>
<name>A0A164GCY7_9CRUS</name>
<proteinExistence type="predicted"/>
<sequence length="317" mass="34761">MFINFSFQVQQTVSAERGTNVTMLAFISASGTTVPPVFVFPRKKLLPPMYESGPLGCIGLAHDSGWMTGPNFFKALQHFHGYVKSSTTNPVLLLLDNHSSHLDYQAVSFAKENGIVILTFPPHCSHVLQPCDISVFGPFKKAFGKNQNDWLHTHPGERIAITNIAQLSNGPFQSTFTQINIISGFKASGIFPFNRFAIPEWRYLPSFVTERPGKANYLLSPEADTSSSLNDSTNDSLQIPQENVIPLNQLCQMTPSAPHGTSSIHNNGFEVGCSLPGSSTQTDSSHFTLENTRSLNQLTQTTPLTTHGTSSIHTNCF</sequence>
<feature type="domain" description="DDE-1" evidence="1">
    <location>
        <begin position="22"/>
        <end position="153"/>
    </location>
</feature>
<reference evidence="2 3" key="1">
    <citation type="submission" date="2016-03" db="EMBL/GenBank/DDBJ databases">
        <title>EvidentialGene: Evidence-directed Construction of Genes on Genomes.</title>
        <authorList>
            <person name="Gilbert D.G."/>
            <person name="Choi J.-H."/>
            <person name="Mockaitis K."/>
            <person name="Colbourne J."/>
            <person name="Pfrender M."/>
        </authorList>
    </citation>
    <scope>NUCLEOTIDE SEQUENCE [LARGE SCALE GENOMIC DNA]</scope>
    <source>
        <strain evidence="2 3">Xinb3</strain>
        <tissue evidence="2">Complete organism</tissue>
    </source>
</reference>
<organism evidence="2 3">
    <name type="scientific">Daphnia magna</name>
    <dbReference type="NCBI Taxonomy" id="35525"/>
    <lineage>
        <taxon>Eukaryota</taxon>
        <taxon>Metazoa</taxon>
        <taxon>Ecdysozoa</taxon>
        <taxon>Arthropoda</taxon>
        <taxon>Crustacea</taxon>
        <taxon>Branchiopoda</taxon>
        <taxon>Diplostraca</taxon>
        <taxon>Cladocera</taxon>
        <taxon>Anomopoda</taxon>
        <taxon>Daphniidae</taxon>
        <taxon>Daphnia</taxon>
    </lineage>
</organism>
<keyword evidence="3" id="KW-1185">Reference proteome</keyword>
<dbReference type="GO" id="GO:0005634">
    <property type="term" value="C:nucleus"/>
    <property type="evidence" value="ECO:0007669"/>
    <property type="project" value="TreeGrafter"/>
</dbReference>
<accession>A0A164GCY7</accession>
<protein>
    <recommendedName>
        <fullName evidence="1">DDE-1 domain-containing protein</fullName>
    </recommendedName>
</protein>
<dbReference type="PANTHER" id="PTHR19303">
    <property type="entry name" value="TRANSPOSON"/>
    <property type="match status" value="1"/>
</dbReference>